<accession>G2PBU4</accession>
<evidence type="ECO:0008006" key="4">
    <source>
        <dbReference type="Google" id="ProtNLM"/>
    </source>
</evidence>
<dbReference type="HOGENOM" id="CLU_2884233_0_0_11"/>
<reference evidence="2" key="1">
    <citation type="submission" date="2011-08" db="EMBL/GenBank/DDBJ databases">
        <title>Complete sequence of chromosome of Streptomyces violaceusniger Tu 4113.</title>
        <authorList>
            <consortium name="US DOE Joint Genome Institute"/>
            <person name="Lucas S."/>
            <person name="Han J."/>
            <person name="Lapidus A."/>
            <person name="Cheng J.-F."/>
            <person name="Goodwin L."/>
            <person name="Pitluck S."/>
            <person name="Peters L."/>
            <person name="Ivanova N."/>
            <person name="Daligault H."/>
            <person name="Detter J.C."/>
            <person name="Han C."/>
            <person name="Tapia R."/>
            <person name="Land M."/>
            <person name="Hauser L."/>
            <person name="Kyrpides N."/>
            <person name="Ivanova N."/>
            <person name="Pagani I."/>
            <person name="Hagen A."/>
            <person name="Katz L."/>
            <person name="Fiedler H.-P."/>
            <person name="Keasling J."/>
            <person name="Fortman J."/>
            <person name="Woyke T."/>
        </authorList>
    </citation>
    <scope>NUCLEOTIDE SEQUENCE [LARGE SCALE GENOMIC DNA]</scope>
    <source>
        <strain evidence="2">Tu 4113</strain>
    </source>
</reference>
<dbReference type="Proteomes" id="UP000008703">
    <property type="component" value="Chromosome"/>
</dbReference>
<dbReference type="KEGG" id="svl:Strvi_1263"/>
<name>G2PBU4_STRV4</name>
<evidence type="ECO:0000313" key="2">
    <source>
        <dbReference type="EMBL" id="AEM81016.1"/>
    </source>
</evidence>
<feature type="region of interest" description="Disordered" evidence="1">
    <location>
        <begin position="1"/>
        <end position="34"/>
    </location>
</feature>
<gene>
    <name evidence="2" type="ORF">Strvi_1263</name>
</gene>
<sequence>MQTSTRHLSAVRRNTGIMEQHVNPSSGPAGSNELGDFLRARRAALGPHQVGLPDDGRLRRVPG</sequence>
<proteinExistence type="predicted"/>
<dbReference type="EMBL" id="CP002994">
    <property type="protein sequence ID" value="AEM81016.1"/>
    <property type="molecule type" value="Genomic_DNA"/>
</dbReference>
<evidence type="ECO:0000256" key="1">
    <source>
        <dbReference type="SAM" id="MobiDB-lite"/>
    </source>
</evidence>
<evidence type="ECO:0000313" key="3">
    <source>
        <dbReference type="Proteomes" id="UP000008703"/>
    </source>
</evidence>
<keyword evidence="3" id="KW-1185">Reference proteome</keyword>
<protein>
    <recommendedName>
        <fullName evidence="4">Transcriptional regulator</fullName>
    </recommendedName>
</protein>
<dbReference type="AlphaFoldDB" id="G2PBU4"/>
<organism evidence="2 3">
    <name type="scientific">Streptomyces violaceusniger (strain Tu 4113)</name>
    <dbReference type="NCBI Taxonomy" id="653045"/>
    <lineage>
        <taxon>Bacteria</taxon>
        <taxon>Bacillati</taxon>
        <taxon>Actinomycetota</taxon>
        <taxon>Actinomycetes</taxon>
        <taxon>Kitasatosporales</taxon>
        <taxon>Streptomycetaceae</taxon>
        <taxon>Streptomyces</taxon>
        <taxon>Streptomyces violaceusniger group</taxon>
    </lineage>
</organism>